<dbReference type="InterPro" id="IPR025411">
    <property type="entry name" value="DUF4136"/>
</dbReference>
<protein>
    <submittedName>
        <fullName evidence="2">DUF4136 domain-containing protein</fullName>
    </submittedName>
</protein>
<evidence type="ECO:0000259" key="1">
    <source>
        <dbReference type="Pfam" id="PF13590"/>
    </source>
</evidence>
<dbReference type="EMBL" id="WQLA01000001">
    <property type="protein sequence ID" value="MVN90344.1"/>
    <property type="molecule type" value="Genomic_DNA"/>
</dbReference>
<accession>A0A6I4IQ27</accession>
<dbReference type="Pfam" id="PF13590">
    <property type="entry name" value="DUF4136"/>
    <property type="match status" value="1"/>
</dbReference>
<dbReference type="OrthoDB" id="118896at2"/>
<dbReference type="Proteomes" id="UP000434850">
    <property type="component" value="Unassembled WGS sequence"/>
</dbReference>
<proteinExistence type="predicted"/>
<dbReference type="RefSeq" id="WP_157540104.1">
    <property type="nucleotide sequence ID" value="NZ_WQLA01000001.1"/>
</dbReference>
<dbReference type="AlphaFoldDB" id="A0A6I4IQ27"/>
<name>A0A6I4IQ27_9SPHI</name>
<feature type="domain" description="DUF4136" evidence="1">
    <location>
        <begin position="32"/>
        <end position="196"/>
    </location>
</feature>
<dbReference type="Gene3D" id="3.30.160.670">
    <property type="match status" value="1"/>
</dbReference>
<gene>
    <name evidence="2" type="ORF">GO816_04320</name>
</gene>
<evidence type="ECO:0000313" key="2">
    <source>
        <dbReference type="EMBL" id="MVN90344.1"/>
    </source>
</evidence>
<keyword evidence="3" id="KW-1185">Reference proteome</keyword>
<sequence>MKKILTIALAFSIVALIAACSSYNYYSVGGNEATLSRYSSFAWLPPVKQTRNVAYNNELADQRIHESATEQLESRGLRLKSKNPDLLVRYSVMVDTKERVYDQPVYNYVGGGYYPRAALYRGRLAYYYAYSAPYPVYVGNDVERIPYKEGTLIIDLINRKSRKVIWRGYGVGEVENAARTIEDIPKIVEGIIKKLPLNKVK</sequence>
<reference evidence="2 3" key="1">
    <citation type="submission" date="2019-12" db="EMBL/GenBank/DDBJ databases">
        <title>Mucilaginibacter sp. HME9299 genome sequencing and assembly.</title>
        <authorList>
            <person name="Kang H."/>
            <person name="Kim H."/>
            <person name="Joh K."/>
        </authorList>
    </citation>
    <scope>NUCLEOTIDE SEQUENCE [LARGE SCALE GENOMIC DNA]</scope>
    <source>
        <strain evidence="2 3">HME9299</strain>
    </source>
</reference>
<evidence type="ECO:0000313" key="3">
    <source>
        <dbReference type="Proteomes" id="UP000434850"/>
    </source>
</evidence>
<comment type="caution">
    <text evidence="2">The sequence shown here is derived from an EMBL/GenBank/DDBJ whole genome shotgun (WGS) entry which is preliminary data.</text>
</comment>
<organism evidence="2 3">
    <name type="scientific">Mucilaginibacter aquatilis</name>
    <dbReference type="NCBI Taxonomy" id="1517760"/>
    <lineage>
        <taxon>Bacteria</taxon>
        <taxon>Pseudomonadati</taxon>
        <taxon>Bacteroidota</taxon>
        <taxon>Sphingobacteriia</taxon>
        <taxon>Sphingobacteriales</taxon>
        <taxon>Sphingobacteriaceae</taxon>
        <taxon>Mucilaginibacter</taxon>
    </lineage>
</organism>
<dbReference type="PROSITE" id="PS51257">
    <property type="entry name" value="PROKAR_LIPOPROTEIN"/>
    <property type="match status" value="1"/>
</dbReference>